<protein>
    <recommendedName>
        <fullName evidence="9">Acyltransferase 3 domain-containing protein</fullName>
    </recommendedName>
</protein>
<sequence length="612" mass="69396">MRIKWFSGIRVVGLVMVLLYHFYITQFSGGFVGVDVFFTFSGFLITALFIDELQKKGTIDLLGFYRRRLVRIFPPLLLAVLVSMVFTLLVGKDFVADIGKQIAAALGFTTNYFEIANGGSYENNFFPHLFVHTWSLAVEVHFYLIWGLLVSLLGRSISRSDMDERLKLSRFRALISLLSLLFLVITFLTMFLRAFGLAEYSPIYFSSVSHSFPFFIGSFLATLTGVKNVPKNFTRRVAKWSTKQTLIVFFSSMAVLVILGLFLNFTQRFTYLFGFLLASLATAVMIYAARILHEQTPNIQEPKVLTFFADISYGMYLFHWPLFTIFSNKINNNYLAVVLTLVLSIVLAALSYYILEPLVVGKSPKLFDWDLHWNWRYAGIPLAVVGTLLLGTTVTVAAGAPKMTSLEQQLWTSHLQQDEDALRDMRELVDQKKATEYQMKKGVSVIGDSVTLGVRQAILDQITDSRVDAAGGRRLEQANAVMAKQQKKKLLREYVIISCGTNTFSDYEQRIKELINDLEPGHKLIFVTPFDGRADETWDSQKLANFERTLPDKYDFITIADWNKIAAEHMEIFVGSDTTHFAGNPEGEKLYLEMLQKAIAEAKAKPVKSNQD</sequence>
<evidence type="ECO:0000256" key="7">
    <source>
        <dbReference type="ARBA" id="ARBA00023315"/>
    </source>
</evidence>
<dbReference type="Pfam" id="PF01757">
    <property type="entry name" value="Acyl_transf_3"/>
    <property type="match status" value="1"/>
</dbReference>
<feature type="domain" description="Acyltransferase 3" evidence="9">
    <location>
        <begin position="4"/>
        <end position="352"/>
    </location>
</feature>
<evidence type="ECO:0000256" key="3">
    <source>
        <dbReference type="ARBA" id="ARBA00022679"/>
    </source>
</evidence>
<evidence type="ECO:0000256" key="2">
    <source>
        <dbReference type="ARBA" id="ARBA00022475"/>
    </source>
</evidence>
<comment type="subcellular location">
    <subcellularLocation>
        <location evidence="1">Cell membrane</location>
        <topology evidence="1">Multi-pass membrane protein</topology>
    </subcellularLocation>
</comment>
<keyword evidence="3" id="KW-0808">Transferase</keyword>
<reference evidence="10" key="1">
    <citation type="submission" date="2016-06" db="EMBL/GenBank/DDBJ databases">
        <authorList>
            <person name="Van Tyne D."/>
        </authorList>
    </citation>
    <scope>NUCLEOTIDE SEQUENCE</scope>
    <source>
        <strain evidence="10">JM9A</strain>
    </source>
</reference>
<evidence type="ECO:0000256" key="1">
    <source>
        <dbReference type="ARBA" id="ARBA00004651"/>
    </source>
</evidence>
<reference evidence="10" key="2">
    <citation type="submission" date="2024-02" db="EMBL/GenBank/DDBJ databases">
        <title>The Genome Sequence of Enterococcus diestrammenae JM9A.</title>
        <authorList>
            <person name="Earl A."/>
            <person name="Manson A."/>
            <person name="Gilmore M."/>
            <person name="Sanders J."/>
            <person name="Shea T."/>
            <person name="Howe W."/>
            <person name="Livny J."/>
            <person name="Cuomo C."/>
            <person name="Neafsey D."/>
            <person name="Birren B."/>
        </authorList>
    </citation>
    <scope>NUCLEOTIDE SEQUENCE</scope>
    <source>
        <strain evidence="10">JM9A</strain>
    </source>
</reference>
<feature type="transmembrane region" description="Helical" evidence="8">
    <location>
        <begin position="334"/>
        <end position="355"/>
    </location>
</feature>
<dbReference type="SUPFAM" id="SSF52266">
    <property type="entry name" value="SGNH hydrolase"/>
    <property type="match status" value="1"/>
</dbReference>
<evidence type="ECO:0000256" key="8">
    <source>
        <dbReference type="SAM" id="Phobius"/>
    </source>
</evidence>
<feature type="transmembrane region" description="Helical" evidence="8">
    <location>
        <begin position="174"/>
        <end position="197"/>
    </location>
</feature>
<dbReference type="InterPro" id="IPR002656">
    <property type="entry name" value="Acyl_transf_3_dom"/>
</dbReference>
<dbReference type="Gene3D" id="3.40.50.1110">
    <property type="entry name" value="SGNH hydrolase"/>
    <property type="match status" value="1"/>
</dbReference>
<keyword evidence="7" id="KW-0012">Acyltransferase</keyword>
<proteinExistence type="predicted"/>
<feature type="transmembrane region" description="Helical" evidence="8">
    <location>
        <begin position="375"/>
        <end position="400"/>
    </location>
</feature>
<dbReference type="PANTHER" id="PTHR23028">
    <property type="entry name" value="ACETYLTRANSFERASE"/>
    <property type="match status" value="1"/>
</dbReference>
<feature type="transmembrane region" description="Helical" evidence="8">
    <location>
        <begin position="271"/>
        <end position="292"/>
    </location>
</feature>
<keyword evidence="6 8" id="KW-0472">Membrane</keyword>
<name>A0ABV0F514_9ENTE</name>
<keyword evidence="2" id="KW-1003">Cell membrane</keyword>
<comment type="caution">
    <text evidence="10">The sequence shown here is derived from an EMBL/GenBank/DDBJ whole genome shotgun (WGS) entry which is preliminary data.</text>
</comment>
<evidence type="ECO:0000256" key="6">
    <source>
        <dbReference type="ARBA" id="ARBA00023136"/>
    </source>
</evidence>
<evidence type="ECO:0000313" key="11">
    <source>
        <dbReference type="Proteomes" id="UP001429357"/>
    </source>
</evidence>
<evidence type="ECO:0000256" key="5">
    <source>
        <dbReference type="ARBA" id="ARBA00022989"/>
    </source>
</evidence>
<feature type="transmembrane region" description="Helical" evidence="8">
    <location>
        <begin position="70"/>
        <end position="90"/>
    </location>
</feature>
<dbReference type="InterPro" id="IPR036514">
    <property type="entry name" value="SGNH_hydro_sf"/>
</dbReference>
<feature type="transmembrane region" description="Helical" evidence="8">
    <location>
        <begin position="246"/>
        <end position="265"/>
    </location>
</feature>
<evidence type="ECO:0000259" key="9">
    <source>
        <dbReference type="Pfam" id="PF01757"/>
    </source>
</evidence>
<dbReference type="RefSeq" id="WP_161870366.1">
    <property type="nucleotide sequence ID" value="NZ_MAEI02000001.1"/>
</dbReference>
<evidence type="ECO:0000256" key="4">
    <source>
        <dbReference type="ARBA" id="ARBA00022692"/>
    </source>
</evidence>
<evidence type="ECO:0000313" key="10">
    <source>
        <dbReference type="EMBL" id="MEO1783025.1"/>
    </source>
</evidence>
<feature type="transmembrane region" description="Helical" evidence="8">
    <location>
        <begin position="7"/>
        <end position="24"/>
    </location>
</feature>
<feature type="transmembrane region" description="Helical" evidence="8">
    <location>
        <begin position="203"/>
        <end position="226"/>
    </location>
</feature>
<feature type="transmembrane region" description="Helical" evidence="8">
    <location>
        <begin position="30"/>
        <end position="50"/>
    </location>
</feature>
<keyword evidence="5 8" id="KW-1133">Transmembrane helix</keyword>
<dbReference type="InterPro" id="IPR050879">
    <property type="entry name" value="Acyltransferase_3"/>
</dbReference>
<feature type="transmembrane region" description="Helical" evidence="8">
    <location>
        <begin position="304"/>
        <end position="322"/>
    </location>
</feature>
<dbReference type="EMBL" id="MAEI02000001">
    <property type="protein sequence ID" value="MEO1783025.1"/>
    <property type="molecule type" value="Genomic_DNA"/>
</dbReference>
<gene>
    <name evidence="10" type="ORF">BAU18_002644</name>
</gene>
<dbReference type="PANTHER" id="PTHR23028:SF53">
    <property type="entry name" value="ACYL_TRANSF_3 DOMAIN-CONTAINING PROTEIN"/>
    <property type="match status" value="1"/>
</dbReference>
<organism evidence="10 11">
    <name type="scientific">Enterococcus diestrammenae</name>
    <dbReference type="NCBI Taxonomy" id="1155073"/>
    <lineage>
        <taxon>Bacteria</taxon>
        <taxon>Bacillati</taxon>
        <taxon>Bacillota</taxon>
        <taxon>Bacilli</taxon>
        <taxon>Lactobacillales</taxon>
        <taxon>Enterococcaceae</taxon>
        <taxon>Enterococcus</taxon>
    </lineage>
</organism>
<keyword evidence="11" id="KW-1185">Reference proteome</keyword>
<dbReference type="Proteomes" id="UP001429357">
    <property type="component" value="Unassembled WGS sequence"/>
</dbReference>
<feature type="transmembrane region" description="Helical" evidence="8">
    <location>
        <begin position="129"/>
        <end position="153"/>
    </location>
</feature>
<accession>A0ABV0F514</accession>
<keyword evidence="4 8" id="KW-0812">Transmembrane</keyword>